<gene>
    <name evidence="3" type="ORF">CUN51_07120</name>
</gene>
<evidence type="ECO:0000259" key="2">
    <source>
        <dbReference type="Pfam" id="PF03551"/>
    </source>
</evidence>
<sequence>MTDAELTLLSLLQEKPCYDHELNKIIEQRGIRRWTAIGSSSMYYVLDKLERQGLVRHQADENGRRLFSISEAGQGVLQTAIADLIGTARAYDRGFEQGLANLSALKKPQILSALLSRQQDLSLQITRLQELYAREKPTLPFALAAMYEHRLHMMEAELAWLKEFIPAWEAQAPDEPEPTIEPYFAPRERQVILPQDPDSVHKVETRAVPPEQRSTPPAMRTEIKPLPSEPDKPVEDA</sequence>
<feature type="domain" description="Transcription regulator PadR N-terminal" evidence="2">
    <location>
        <begin position="8"/>
        <end position="78"/>
    </location>
</feature>
<dbReference type="Gene3D" id="1.10.10.10">
    <property type="entry name" value="Winged helix-like DNA-binding domain superfamily/Winged helix DNA-binding domain"/>
    <property type="match status" value="1"/>
</dbReference>
<dbReference type="InterPro" id="IPR036390">
    <property type="entry name" value="WH_DNA-bd_sf"/>
</dbReference>
<dbReference type="PANTHER" id="PTHR43252">
    <property type="entry name" value="TRANSCRIPTIONAL REGULATOR YQJI"/>
    <property type="match status" value="1"/>
</dbReference>
<dbReference type="AlphaFoldDB" id="A0A2M8NZ41"/>
<dbReference type="InterPro" id="IPR036388">
    <property type="entry name" value="WH-like_DNA-bd_sf"/>
</dbReference>
<evidence type="ECO:0000313" key="3">
    <source>
        <dbReference type="EMBL" id="PJF30573.1"/>
    </source>
</evidence>
<feature type="region of interest" description="Disordered" evidence="1">
    <location>
        <begin position="194"/>
        <end position="237"/>
    </location>
</feature>
<accession>A0A2M8NZ41</accession>
<dbReference type="Pfam" id="PF03551">
    <property type="entry name" value="PadR"/>
    <property type="match status" value="1"/>
</dbReference>
<evidence type="ECO:0000256" key="1">
    <source>
        <dbReference type="SAM" id="MobiDB-lite"/>
    </source>
</evidence>
<dbReference type="EMBL" id="PGTK01000008">
    <property type="protein sequence ID" value="PJF30573.1"/>
    <property type="molecule type" value="Genomic_DNA"/>
</dbReference>
<organism evidence="3 4">
    <name type="scientific">Candidatus Thermofonsia Clade 1 bacterium</name>
    <dbReference type="NCBI Taxonomy" id="2364210"/>
    <lineage>
        <taxon>Bacteria</taxon>
        <taxon>Bacillati</taxon>
        <taxon>Chloroflexota</taxon>
        <taxon>Candidatus Thermofontia</taxon>
        <taxon>Candidatus Thermofonsia Clade 1</taxon>
    </lineage>
</organism>
<dbReference type="Proteomes" id="UP000228921">
    <property type="component" value="Unassembled WGS sequence"/>
</dbReference>
<evidence type="ECO:0000313" key="4">
    <source>
        <dbReference type="Proteomes" id="UP000228921"/>
    </source>
</evidence>
<dbReference type="SUPFAM" id="SSF46785">
    <property type="entry name" value="Winged helix' DNA-binding domain"/>
    <property type="match status" value="1"/>
</dbReference>
<name>A0A2M8NZ41_9CHLR</name>
<reference evidence="3 4" key="1">
    <citation type="submission" date="2017-11" db="EMBL/GenBank/DDBJ databases">
        <title>Evolution of Phototrophy in the Chloroflexi Phylum Driven by Horizontal Gene Transfer.</title>
        <authorList>
            <person name="Ward L.M."/>
            <person name="Hemp J."/>
            <person name="Shih P.M."/>
            <person name="Mcglynn S.E."/>
            <person name="Fischer W."/>
        </authorList>
    </citation>
    <scope>NUCLEOTIDE SEQUENCE [LARGE SCALE GENOMIC DNA]</scope>
    <source>
        <strain evidence="3">CP2_2F</strain>
    </source>
</reference>
<dbReference type="PANTHER" id="PTHR43252:SF7">
    <property type="entry name" value="TRANSCRIPTIONAL REGULATOR YQJI"/>
    <property type="match status" value="1"/>
</dbReference>
<comment type="caution">
    <text evidence="3">The sequence shown here is derived from an EMBL/GenBank/DDBJ whole genome shotgun (WGS) entry which is preliminary data.</text>
</comment>
<protein>
    <recommendedName>
        <fullName evidence="2">Transcription regulator PadR N-terminal domain-containing protein</fullName>
    </recommendedName>
</protein>
<dbReference type="InterPro" id="IPR005149">
    <property type="entry name" value="Tscrpt_reg_PadR_N"/>
</dbReference>
<proteinExistence type="predicted"/>